<feature type="compositionally biased region" description="Low complexity" evidence="4">
    <location>
        <begin position="496"/>
        <end position="508"/>
    </location>
</feature>
<evidence type="ECO:0000313" key="6">
    <source>
        <dbReference type="EMBL" id="KAJ8487235.1"/>
    </source>
</evidence>
<dbReference type="PANTHER" id="PTHR24346:SF76">
    <property type="entry name" value="NON-SPECIFIC SERINE_THREONINE PROTEIN KINASE"/>
    <property type="match status" value="1"/>
</dbReference>
<evidence type="ECO:0000256" key="1">
    <source>
        <dbReference type="ARBA" id="ARBA00022741"/>
    </source>
</evidence>
<feature type="domain" description="Protein kinase" evidence="5">
    <location>
        <begin position="141"/>
        <end position="478"/>
    </location>
</feature>
<feature type="compositionally biased region" description="Low complexity" evidence="4">
    <location>
        <begin position="714"/>
        <end position="723"/>
    </location>
</feature>
<dbReference type="PROSITE" id="PS50011">
    <property type="entry name" value="PROTEIN_KINASE_DOM"/>
    <property type="match status" value="1"/>
</dbReference>
<protein>
    <recommendedName>
        <fullName evidence="5">Protein kinase domain-containing protein</fullName>
    </recommendedName>
</protein>
<dbReference type="EMBL" id="JAPEVG010000082">
    <property type="protein sequence ID" value="KAJ8487235.1"/>
    <property type="molecule type" value="Genomic_DNA"/>
</dbReference>
<dbReference type="AlphaFoldDB" id="A0AAD7TWC8"/>
<evidence type="ECO:0000259" key="5">
    <source>
        <dbReference type="PROSITE" id="PS50011"/>
    </source>
</evidence>
<dbReference type="GO" id="GO:0005737">
    <property type="term" value="C:cytoplasm"/>
    <property type="evidence" value="ECO:0007669"/>
    <property type="project" value="TreeGrafter"/>
</dbReference>
<dbReference type="InterPro" id="IPR011009">
    <property type="entry name" value="Kinase-like_dom_sf"/>
</dbReference>
<feature type="region of interest" description="Disordered" evidence="4">
    <location>
        <begin position="773"/>
        <end position="819"/>
    </location>
</feature>
<evidence type="ECO:0000256" key="3">
    <source>
        <dbReference type="PROSITE-ProRule" id="PRU10141"/>
    </source>
</evidence>
<dbReference type="GO" id="GO:0005524">
    <property type="term" value="F:ATP binding"/>
    <property type="evidence" value="ECO:0007669"/>
    <property type="project" value="UniProtKB-UniRule"/>
</dbReference>
<dbReference type="InterPro" id="IPR000719">
    <property type="entry name" value="Prot_kinase_dom"/>
</dbReference>
<feature type="region of interest" description="Disordered" evidence="4">
    <location>
        <begin position="496"/>
        <end position="760"/>
    </location>
</feature>
<feature type="compositionally biased region" description="Basic and acidic residues" evidence="4">
    <location>
        <begin position="511"/>
        <end position="525"/>
    </location>
</feature>
<feature type="region of interest" description="Disordered" evidence="4">
    <location>
        <begin position="350"/>
        <end position="374"/>
    </location>
</feature>
<dbReference type="InterPro" id="IPR017441">
    <property type="entry name" value="Protein_kinase_ATP_BS"/>
</dbReference>
<dbReference type="PROSITE" id="PS00108">
    <property type="entry name" value="PROTEIN_KINASE_ST"/>
    <property type="match status" value="1"/>
</dbReference>
<dbReference type="GO" id="GO:0035556">
    <property type="term" value="P:intracellular signal transduction"/>
    <property type="evidence" value="ECO:0007669"/>
    <property type="project" value="TreeGrafter"/>
</dbReference>
<evidence type="ECO:0000256" key="2">
    <source>
        <dbReference type="ARBA" id="ARBA00022840"/>
    </source>
</evidence>
<dbReference type="PROSITE" id="PS00107">
    <property type="entry name" value="PROTEIN_KINASE_ATP"/>
    <property type="match status" value="1"/>
</dbReference>
<proteinExistence type="predicted"/>
<feature type="compositionally biased region" description="Acidic residues" evidence="4">
    <location>
        <begin position="298"/>
        <end position="309"/>
    </location>
</feature>
<accession>A0AAD7TWC8</accession>
<feature type="compositionally biased region" description="Basic and acidic residues" evidence="4">
    <location>
        <begin position="701"/>
        <end position="713"/>
    </location>
</feature>
<organism evidence="6 7">
    <name type="scientific">Trametes cubensis</name>
    <dbReference type="NCBI Taxonomy" id="1111947"/>
    <lineage>
        <taxon>Eukaryota</taxon>
        <taxon>Fungi</taxon>
        <taxon>Dikarya</taxon>
        <taxon>Basidiomycota</taxon>
        <taxon>Agaricomycotina</taxon>
        <taxon>Agaricomycetes</taxon>
        <taxon>Polyporales</taxon>
        <taxon>Polyporaceae</taxon>
        <taxon>Trametes</taxon>
    </lineage>
</organism>
<feature type="compositionally biased region" description="Low complexity" evidence="4">
    <location>
        <begin position="527"/>
        <end position="543"/>
    </location>
</feature>
<feature type="compositionally biased region" description="Basic residues" evidence="4">
    <location>
        <begin position="544"/>
        <end position="553"/>
    </location>
</feature>
<dbReference type="SMART" id="SM00220">
    <property type="entry name" value="S_TKc"/>
    <property type="match status" value="1"/>
</dbReference>
<reference evidence="6" key="1">
    <citation type="submission" date="2022-11" db="EMBL/GenBank/DDBJ databases">
        <title>Genome Sequence of Cubamyces cubensis.</title>
        <authorList>
            <person name="Buettner E."/>
        </authorList>
    </citation>
    <scope>NUCLEOTIDE SEQUENCE</scope>
    <source>
        <strain evidence="6">MPL-01</strain>
    </source>
</reference>
<feature type="compositionally biased region" description="Low complexity" evidence="4">
    <location>
        <begin position="591"/>
        <end position="603"/>
    </location>
</feature>
<dbReference type="SUPFAM" id="SSF56112">
    <property type="entry name" value="Protein kinase-like (PK-like)"/>
    <property type="match status" value="1"/>
</dbReference>
<keyword evidence="1 3" id="KW-0547">Nucleotide-binding</keyword>
<feature type="compositionally biased region" description="Polar residues" evidence="4">
    <location>
        <begin position="578"/>
        <end position="590"/>
    </location>
</feature>
<name>A0AAD7TWC8_9APHY</name>
<dbReference type="PANTHER" id="PTHR24346">
    <property type="entry name" value="MAP/MICROTUBULE AFFINITY-REGULATING KINASE"/>
    <property type="match status" value="1"/>
</dbReference>
<feature type="region of interest" description="Disordered" evidence="4">
    <location>
        <begin position="296"/>
        <end position="338"/>
    </location>
</feature>
<dbReference type="Pfam" id="PF00069">
    <property type="entry name" value="Pkinase"/>
    <property type="match status" value="2"/>
</dbReference>
<dbReference type="Proteomes" id="UP001215151">
    <property type="component" value="Unassembled WGS sequence"/>
</dbReference>
<keyword evidence="2 3" id="KW-0067">ATP-binding</keyword>
<gene>
    <name evidence="6" type="ORF">ONZ51_g4307</name>
</gene>
<evidence type="ECO:0000256" key="4">
    <source>
        <dbReference type="SAM" id="MobiDB-lite"/>
    </source>
</evidence>
<dbReference type="GO" id="GO:0004674">
    <property type="term" value="F:protein serine/threonine kinase activity"/>
    <property type="evidence" value="ECO:0007669"/>
    <property type="project" value="TreeGrafter"/>
</dbReference>
<dbReference type="InterPro" id="IPR008271">
    <property type="entry name" value="Ser/Thr_kinase_AS"/>
</dbReference>
<feature type="compositionally biased region" description="Basic and acidic residues" evidence="4">
    <location>
        <begin position="725"/>
        <end position="745"/>
    </location>
</feature>
<feature type="binding site" evidence="3">
    <location>
        <position position="169"/>
    </location>
    <ligand>
        <name>ATP</name>
        <dbReference type="ChEBI" id="CHEBI:30616"/>
    </ligand>
</feature>
<feature type="compositionally biased region" description="Polar residues" evidence="4">
    <location>
        <begin position="359"/>
        <end position="369"/>
    </location>
</feature>
<dbReference type="GO" id="GO:0000226">
    <property type="term" value="P:microtubule cytoskeleton organization"/>
    <property type="evidence" value="ECO:0007669"/>
    <property type="project" value="TreeGrafter"/>
</dbReference>
<feature type="region of interest" description="Disordered" evidence="4">
    <location>
        <begin position="1"/>
        <end position="33"/>
    </location>
</feature>
<keyword evidence="7" id="KW-1185">Reference proteome</keyword>
<sequence length="819" mass="88856">MQDILPQPRTDSFGISGDGPSRSRLTPLFTHDESLEMPPAMNAESSTSSGHPRGNLQLDLDQKASQELLSFSPPSLLAISEPEPISSFMMDSRVASPLSADEFSETDLSSSPAALFLSAFSPTASQLTLAPDDEGSVVAGYTLGPIVGHGGFSIIRTASSAQGGTVAVKIVRRSELDKQPDPALARKSLEREATVWASLNHEHILPLFTVNHTPYAEFFVTLYCPAGSLFDILKRDGRPALPQDDAGMMFRQVVRGLRYMHEVAGYVHGDLKLENVLVDEMGVCKIADFGMARKIGESDDDEDSEEDEERGVTPADGLHRSRTTSQGPTHARRSLGRQAGLPALLHLKRRHAGPRHRNSSPYPSANTPSPTVPNRCFAPGSLPYAAPELLLPPNSSTAYAANPAQDIWALGVMLYALLTGKLPFSDSFEPRLQMKILHGVFEMPQGIGRSGEQVLRGCIERSVANRWTIAMVDEVAWGIGWGSAADDVTPPPEVALSCRASRSPSRSRAISRKDHAVDDAEDHRSSSRAARSASRSTSAVRTSSRSKSRAAHRHTSDVPIQHPLLQTERPPLHPLPTQPSLSSLTNAILRTTSSSSSDSTTTHDSVEAIQPSSSDSELEHHGARGRVARPRFQSLSRSRSPPDSPATPKDLSLDSTMRRRKSSPSRPMVVSPDLEHPVSELDTLEEDARWQLSPSIDDEYSDPRSLSRDRDGDSSMSRSSSGARRGRDSRRAFSRTRDELRKIMRNESMPPAPSPSVSWTVSSMNEPGWYSSGQVSAAAPATPIPIPVNGTAPGRSKSLGPDRARHLYRPLVSTSRLGN</sequence>
<evidence type="ECO:0000313" key="7">
    <source>
        <dbReference type="Proteomes" id="UP001215151"/>
    </source>
</evidence>
<dbReference type="Gene3D" id="1.10.510.10">
    <property type="entry name" value="Transferase(Phosphotransferase) domain 1"/>
    <property type="match status" value="2"/>
</dbReference>
<comment type="caution">
    <text evidence="6">The sequence shown here is derived from an EMBL/GenBank/DDBJ whole genome shotgun (WGS) entry which is preliminary data.</text>
</comment>